<evidence type="ECO:0000256" key="7">
    <source>
        <dbReference type="ARBA" id="ARBA00023014"/>
    </source>
</evidence>
<sequence>MRIERFEEGIVFWQSISRLTVLLLVPFYSFWPRYETKRAGCPIGLELIASELIAKGFNVIFIDACMAAYNQLTEQLDGTVRYGLTDKQLAKVLERFNPAIVGITSLFSNQAESVEAVAGIVHQAYPDAIIVEGGGHATGDLEGVLASPNVDMLVNREGLITFPELCASIEARHTTKYKTSVEGVSYKTEAGQSVHNPDRPFIKNLDVLAPRRLEIPLHTMYNVPEHTGGSRHVKYGRLAYVLTSMGCPLHCDFCFIPTLTGTIRYFSLARFEQDVVRLKEAGVTEIVVEDDMLFDNMPRALQIGEILHRHGMVWFEEGGLSMFKFMKPGYGLTYQDVLTSLATNGLYRFYLAIESANKDSLAKSHKPDINSEAGVAEEIVRYAAKKGIEAVGGFMLGFKGRNGGGLEFEETREDIERTVAYAKRLKEAGLAYVMLFLYTAIPGTRAYEYLSSVFPELDLRTSHERSAFPVGGLTPVELTELRLRWMQEVNGDSSTGLATLTKNWGL</sequence>
<protein>
    <submittedName>
        <fullName evidence="10">Uncharacterized protein</fullName>
    </submittedName>
</protein>
<dbReference type="PROSITE" id="PS51918">
    <property type="entry name" value="RADICAL_SAM"/>
    <property type="match status" value="1"/>
</dbReference>
<dbReference type="AlphaFoldDB" id="A0A1F7UTF5"/>
<organism evidence="10 11">
    <name type="scientific">Candidatus Uhrbacteria bacterium RIFCSPLOWO2_01_FULL_47_25</name>
    <dbReference type="NCBI Taxonomy" id="1802402"/>
    <lineage>
        <taxon>Bacteria</taxon>
        <taxon>Candidatus Uhriibacteriota</taxon>
    </lineage>
</organism>
<keyword evidence="7" id="KW-0411">Iron-sulfur</keyword>
<accession>A0A1F7UTF5</accession>
<keyword evidence="3" id="KW-0808">Transferase</keyword>
<dbReference type="PANTHER" id="PTHR43409">
    <property type="entry name" value="ANAEROBIC MAGNESIUM-PROTOPORPHYRIN IX MONOMETHYL ESTER CYCLASE-RELATED"/>
    <property type="match status" value="1"/>
</dbReference>
<evidence type="ECO:0000256" key="5">
    <source>
        <dbReference type="ARBA" id="ARBA00022723"/>
    </source>
</evidence>
<comment type="caution">
    <text evidence="10">The sequence shown here is derived from an EMBL/GenBank/DDBJ whole genome shotgun (WGS) entry which is preliminary data.</text>
</comment>
<dbReference type="InterPro" id="IPR007197">
    <property type="entry name" value="rSAM"/>
</dbReference>
<reference evidence="10 11" key="1">
    <citation type="journal article" date="2016" name="Nat. Commun.">
        <title>Thousands of microbial genomes shed light on interconnected biogeochemical processes in an aquifer system.</title>
        <authorList>
            <person name="Anantharaman K."/>
            <person name="Brown C.T."/>
            <person name="Hug L.A."/>
            <person name="Sharon I."/>
            <person name="Castelle C.J."/>
            <person name="Probst A.J."/>
            <person name="Thomas B.C."/>
            <person name="Singh A."/>
            <person name="Wilkins M.J."/>
            <person name="Karaoz U."/>
            <person name="Brodie E.L."/>
            <person name="Williams K.H."/>
            <person name="Hubbard S.S."/>
            <person name="Banfield J.F."/>
        </authorList>
    </citation>
    <scope>NUCLEOTIDE SEQUENCE [LARGE SCALE GENOMIC DNA]</scope>
</reference>
<dbReference type="Gene3D" id="3.40.50.280">
    <property type="entry name" value="Cobalamin-binding domain"/>
    <property type="match status" value="1"/>
</dbReference>
<evidence type="ECO:0000259" key="9">
    <source>
        <dbReference type="PROSITE" id="PS51918"/>
    </source>
</evidence>
<dbReference type="GO" id="GO:0003824">
    <property type="term" value="F:catalytic activity"/>
    <property type="evidence" value="ECO:0007669"/>
    <property type="project" value="InterPro"/>
</dbReference>
<keyword evidence="5" id="KW-0479">Metal-binding</keyword>
<keyword evidence="4" id="KW-0949">S-adenosyl-L-methionine</keyword>
<evidence type="ECO:0000259" key="8">
    <source>
        <dbReference type="PROSITE" id="PS51332"/>
    </source>
</evidence>
<dbReference type="Pfam" id="PF04055">
    <property type="entry name" value="Radical_SAM"/>
    <property type="match status" value="1"/>
</dbReference>
<dbReference type="GO" id="GO:0051539">
    <property type="term" value="F:4 iron, 4 sulfur cluster binding"/>
    <property type="evidence" value="ECO:0007669"/>
    <property type="project" value="UniProtKB-KW"/>
</dbReference>
<dbReference type="Pfam" id="PF02310">
    <property type="entry name" value="B12-binding"/>
    <property type="match status" value="1"/>
</dbReference>
<dbReference type="Gene3D" id="3.80.30.20">
    <property type="entry name" value="tm_1862 like domain"/>
    <property type="match status" value="1"/>
</dbReference>
<dbReference type="SFLD" id="SFLDG01082">
    <property type="entry name" value="B12-binding_domain_containing"/>
    <property type="match status" value="1"/>
</dbReference>
<dbReference type="InterPro" id="IPR034466">
    <property type="entry name" value="Methyltransferase_Class_B"/>
</dbReference>
<dbReference type="InterPro" id="IPR051198">
    <property type="entry name" value="BchE-like"/>
</dbReference>
<dbReference type="PROSITE" id="PS51332">
    <property type="entry name" value="B12_BINDING"/>
    <property type="match status" value="1"/>
</dbReference>
<evidence type="ECO:0000256" key="6">
    <source>
        <dbReference type="ARBA" id="ARBA00023004"/>
    </source>
</evidence>
<dbReference type="InterPro" id="IPR058240">
    <property type="entry name" value="rSAM_sf"/>
</dbReference>
<name>A0A1F7UTF5_9BACT</name>
<dbReference type="SMART" id="SM00729">
    <property type="entry name" value="Elp3"/>
    <property type="match status" value="1"/>
</dbReference>
<evidence type="ECO:0000256" key="1">
    <source>
        <dbReference type="ARBA" id="ARBA00001966"/>
    </source>
</evidence>
<dbReference type="Proteomes" id="UP000176846">
    <property type="component" value="Unassembled WGS sequence"/>
</dbReference>
<feature type="domain" description="Radical SAM core" evidence="9">
    <location>
        <begin position="233"/>
        <end position="477"/>
    </location>
</feature>
<evidence type="ECO:0000256" key="2">
    <source>
        <dbReference type="ARBA" id="ARBA00022603"/>
    </source>
</evidence>
<dbReference type="InterPro" id="IPR006158">
    <property type="entry name" value="Cobalamin-bd"/>
</dbReference>
<dbReference type="InterPro" id="IPR023404">
    <property type="entry name" value="rSAM_horseshoe"/>
</dbReference>
<evidence type="ECO:0000256" key="3">
    <source>
        <dbReference type="ARBA" id="ARBA00022679"/>
    </source>
</evidence>
<evidence type="ECO:0000313" key="11">
    <source>
        <dbReference type="Proteomes" id="UP000176846"/>
    </source>
</evidence>
<dbReference type="PANTHER" id="PTHR43409:SF7">
    <property type="entry name" value="BLL1977 PROTEIN"/>
    <property type="match status" value="1"/>
</dbReference>
<dbReference type="SFLD" id="SFLDG01123">
    <property type="entry name" value="methyltransferase_(Class_B)"/>
    <property type="match status" value="1"/>
</dbReference>
<dbReference type="GO" id="GO:0031419">
    <property type="term" value="F:cobalamin binding"/>
    <property type="evidence" value="ECO:0007669"/>
    <property type="project" value="InterPro"/>
</dbReference>
<feature type="domain" description="B12-binding" evidence="8">
    <location>
        <begin position="18"/>
        <end position="176"/>
    </location>
</feature>
<keyword evidence="6" id="KW-0408">Iron</keyword>
<dbReference type="SFLD" id="SFLDS00029">
    <property type="entry name" value="Radical_SAM"/>
    <property type="match status" value="1"/>
</dbReference>
<dbReference type="InterPro" id="IPR006638">
    <property type="entry name" value="Elp3/MiaA/NifB-like_rSAM"/>
</dbReference>
<keyword evidence="2" id="KW-0489">Methyltransferase</keyword>
<gene>
    <name evidence="10" type="ORF">A2936_01750</name>
</gene>
<comment type="cofactor">
    <cofactor evidence="1">
        <name>[4Fe-4S] cluster</name>
        <dbReference type="ChEBI" id="CHEBI:49883"/>
    </cofactor>
</comment>
<dbReference type="GO" id="GO:0046872">
    <property type="term" value="F:metal ion binding"/>
    <property type="evidence" value="ECO:0007669"/>
    <property type="project" value="UniProtKB-KW"/>
</dbReference>
<evidence type="ECO:0000256" key="4">
    <source>
        <dbReference type="ARBA" id="ARBA00022691"/>
    </source>
</evidence>
<proteinExistence type="predicted"/>
<dbReference type="SUPFAM" id="SSF102114">
    <property type="entry name" value="Radical SAM enzymes"/>
    <property type="match status" value="1"/>
</dbReference>
<evidence type="ECO:0000313" key="10">
    <source>
        <dbReference type="EMBL" id="OGL81545.1"/>
    </source>
</evidence>
<dbReference type="EMBL" id="MGEK01000027">
    <property type="protein sequence ID" value="OGL81545.1"/>
    <property type="molecule type" value="Genomic_DNA"/>
</dbReference>